<keyword evidence="2" id="KW-0812">Transmembrane</keyword>
<name>A0A955RJH1_9BACT</name>
<feature type="compositionally biased region" description="Polar residues" evidence="1">
    <location>
        <begin position="15"/>
        <end position="26"/>
    </location>
</feature>
<evidence type="ECO:0000313" key="4">
    <source>
        <dbReference type="Proteomes" id="UP000783287"/>
    </source>
</evidence>
<dbReference type="Proteomes" id="UP000783287">
    <property type="component" value="Unassembled WGS sequence"/>
</dbReference>
<sequence>MEETPKDTAVATESPVMTASSEPKKSSGNKTLLIILVIFLFCCITSACGFGALVLFSDTDSTSTIDTITDIADDNQGVPSIKDVEDKYLAADSYHFEGEIDWGDGDMHEISGEFVSPDTEHYLTIDTIGSIEEVKIGEVYYINYDEEGWEEVDEPFNAGVQRDELLWALDLIPNTVDPTETSDGYVFSYFDEVYEEDWELTVDKNTWLPKMLRLEYVSEDGYTVVEMINFNQYDDPDTSVEAPL</sequence>
<feature type="transmembrane region" description="Helical" evidence="2">
    <location>
        <begin position="32"/>
        <end position="56"/>
    </location>
</feature>
<comment type="caution">
    <text evidence="3">The sequence shown here is derived from an EMBL/GenBank/DDBJ whole genome shotgun (WGS) entry which is preliminary data.</text>
</comment>
<evidence type="ECO:0000256" key="2">
    <source>
        <dbReference type="SAM" id="Phobius"/>
    </source>
</evidence>
<feature type="region of interest" description="Disordered" evidence="1">
    <location>
        <begin position="1"/>
        <end position="26"/>
    </location>
</feature>
<reference evidence="3" key="2">
    <citation type="journal article" date="2021" name="Microbiome">
        <title>Successional dynamics and alternative stable states in a saline activated sludge microbial community over 9 years.</title>
        <authorList>
            <person name="Wang Y."/>
            <person name="Ye J."/>
            <person name="Ju F."/>
            <person name="Liu L."/>
            <person name="Boyd J.A."/>
            <person name="Deng Y."/>
            <person name="Parks D.H."/>
            <person name="Jiang X."/>
            <person name="Yin X."/>
            <person name="Woodcroft B.J."/>
            <person name="Tyson G.W."/>
            <person name="Hugenholtz P."/>
            <person name="Polz M.F."/>
            <person name="Zhang T."/>
        </authorList>
    </citation>
    <scope>NUCLEOTIDE SEQUENCE</scope>
    <source>
        <strain evidence="3">HKST-UBA14</strain>
    </source>
</reference>
<accession>A0A955RJH1</accession>
<protein>
    <submittedName>
        <fullName evidence="3">Uncharacterized protein</fullName>
    </submittedName>
</protein>
<keyword evidence="2" id="KW-1133">Transmembrane helix</keyword>
<reference evidence="3" key="1">
    <citation type="submission" date="2020-04" db="EMBL/GenBank/DDBJ databases">
        <authorList>
            <person name="Zhang T."/>
        </authorList>
    </citation>
    <scope>NUCLEOTIDE SEQUENCE</scope>
    <source>
        <strain evidence="3">HKST-UBA14</strain>
    </source>
</reference>
<organism evidence="3 4">
    <name type="scientific">Candidatus Dojkabacteria bacterium</name>
    <dbReference type="NCBI Taxonomy" id="2099670"/>
    <lineage>
        <taxon>Bacteria</taxon>
        <taxon>Candidatus Dojkabacteria</taxon>
    </lineage>
</organism>
<dbReference type="AlphaFoldDB" id="A0A955RJH1"/>
<keyword evidence="2" id="KW-0472">Membrane</keyword>
<evidence type="ECO:0000256" key="1">
    <source>
        <dbReference type="SAM" id="MobiDB-lite"/>
    </source>
</evidence>
<gene>
    <name evidence="3" type="ORF">KC909_05460</name>
</gene>
<dbReference type="EMBL" id="JAGQLK010000135">
    <property type="protein sequence ID" value="MCA9383787.1"/>
    <property type="molecule type" value="Genomic_DNA"/>
</dbReference>
<proteinExistence type="predicted"/>
<evidence type="ECO:0000313" key="3">
    <source>
        <dbReference type="EMBL" id="MCA9383787.1"/>
    </source>
</evidence>